<accession>A0A1G6I2B7</accession>
<keyword evidence="1" id="KW-0812">Transmembrane</keyword>
<keyword evidence="1" id="KW-1133">Transmembrane helix</keyword>
<evidence type="ECO:0000256" key="1">
    <source>
        <dbReference type="SAM" id="Phobius"/>
    </source>
</evidence>
<evidence type="ECO:0000313" key="2">
    <source>
        <dbReference type="EMBL" id="SDC00689.1"/>
    </source>
</evidence>
<name>A0A1G6I2B7_9BACL</name>
<feature type="transmembrane region" description="Helical" evidence="1">
    <location>
        <begin position="29"/>
        <end position="46"/>
    </location>
</feature>
<dbReference type="Proteomes" id="UP000199387">
    <property type="component" value="Unassembled WGS sequence"/>
</dbReference>
<protein>
    <submittedName>
        <fullName evidence="2">Uncharacterized protein</fullName>
    </submittedName>
</protein>
<dbReference type="RefSeq" id="WP_176757749.1">
    <property type="nucleotide sequence ID" value="NZ_FMZA01000002.1"/>
</dbReference>
<reference evidence="2 3" key="1">
    <citation type="submission" date="2016-10" db="EMBL/GenBank/DDBJ databases">
        <authorList>
            <person name="de Groot N.N."/>
        </authorList>
    </citation>
    <scope>NUCLEOTIDE SEQUENCE [LARGE SCALE GENOMIC DNA]</scope>
    <source>
        <strain evidence="2 3">DSM 45514</strain>
    </source>
</reference>
<dbReference type="AlphaFoldDB" id="A0A1G6I2B7"/>
<gene>
    <name evidence="2" type="ORF">SAMN04488112_10217</name>
</gene>
<evidence type="ECO:0000313" key="3">
    <source>
        <dbReference type="Proteomes" id="UP000199387"/>
    </source>
</evidence>
<keyword evidence="3" id="KW-1185">Reference proteome</keyword>
<organism evidence="2 3">
    <name type="scientific">Melghirimyces thermohalophilus</name>
    <dbReference type="NCBI Taxonomy" id="1236220"/>
    <lineage>
        <taxon>Bacteria</taxon>
        <taxon>Bacillati</taxon>
        <taxon>Bacillota</taxon>
        <taxon>Bacilli</taxon>
        <taxon>Bacillales</taxon>
        <taxon>Thermoactinomycetaceae</taxon>
        <taxon>Melghirimyces</taxon>
    </lineage>
</organism>
<proteinExistence type="predicted"/>
<sequence>MEAFSGWFTFIGLLACLFGGFFTLRGKSIGPELIILGGLSLLVGWLA</sequence>
<dbReference type="STRING" id="1236220.SAMN04488112_10217"/>
<feature type="transmembrane region" description="Helical" evidence="1">
    <location>
        <begin position="6"/>
        <end position="24"/>
    </location>
</feature>
<keyword evidence="1" id="KW-0472">Membrane</keyword>
<dbReference type="EMBL" id="FMZA01000002">
    <property type="protein sequence ID" value="SDC00689.1"/>
    <property type="molecule type" value="Genomic_DNA"/>
</dbReference>